<dbReference type="PANTHER" id="PTHR10666">
    <property type="entry name" value="UBIQUITIN"/>
    <property type="match status" value="1"/>
</dbReference>
<dbReference type="AlphaFoldDB" id="A0ABD1BP78"/>
<feature type="domain" description="Ubiquitin-like" evidence="9">
    <location>
        <begin position="46"/>
        <end position="85"/>
    </location>
</feature>
<name>A0ABD1BP78_CARAN</name>
<dbReference type="InterPro" id="IPR050158">
    <property type="entry name" value="Ubiquitin_ubiquitin-like"/>
</dbReference>
<dbReference type="GO" id="GO:0005634">
    <property type="term" value="C:nucleus"/>
    <property type="evidence" value="ECO:0007669"/>
    <property type="project" value="UniProtKB-SubCell"/>
</dbReference>
<comment type="similarity">
    <text evidence="3">Belongs to the ubiquitin family.</text>
</comment>
<dbReference type="Gene3D" id="3.10.20.90">
    <property type="entry name" value="Phosphatidylinositol 3-kinase Catalytic Subunit, Chain A, domain 1"/>
    <property type="match status" value="1"/>
</dbReference>
<dbReference type="Pfam" id="PF00240">
    <property type="entry name" value="ubiquitin"/>
    <property type="match status" value="1"/>
</dbReference>
<gene>
    <name evidence="10" type="ORF">V5N11_010790</name>
</gene>
<evidence type="ECO:0000256" key="1">
    <source>
        <dbReference type="ARBA" id="ARBA00004123"/>
    </source>
</evidence>
<keyword evidence="4" id="KW-0963">Cytoplasm</keyword>
<protein>
    <submittedName>
        <fullName evidence="10">Polyubiquitin</fullName>
    </submittedName>
</protein>
<keyword evidence="7" id="KW-0832">Ubl conjugation</keyword>
<dbReference type="PROSITE" id="PS50053">
    <property type="entry name" value="UBIQUITIN_2"/>
    <property type="match status" value="1"/>
</dbReference>
<evidence type="ECO:0000256" key="5">
    <source>
        <dbReference type="ARBA" id="ARBA00022499"/>
    </source>
</evidence>
<dbReference type="EMBL" id="JBANAX010000194">
    <property type="protein sequence ID" value="KAL1218904.1"/>
    <property type="molecule type" value="Genomic_DNA"/>
</dbReference>
<evidence type="ECO:0000313" key="11">
    <source>
        <dbReference type="Proteomes" id="UP001558713"/>
    </source>
</evidence>
<keyword evidence="6" id="KW-0677">Repeat</keyword>
<dbReference type="FunFam" id="3.10.20.90:FF:000469">
    <property type="entry name" value="Polyubiquitin-C"/>
    <property type="match status" value="1"/>
</dbReference>
<dbReference type="InterPro" id="IPR029071">
    <property type="entry name" value="Ubiquitin-like_domsf"/>
</dbReference>
<evidence type="ECO:0000259" key="9">
    <source>
        <dbReference type="PROSITE" id="PS50053"/>
    </source>
</evidence>
<comment type="subcellular location">
    <subcellularLocation>
        <location evidence="2">Cytoplasm</location>
    </subcellularLocation>
    <subcellularLocation>
        <location evidence="1">Nucleus</location>
    </subcellularLocation>
</comment>
<proteinExistence type="inferred from homology"/>
<evidence type="ECO:0000313" key="10">
    <source>
        <dbReference type="EMBL" id="KAL1218904.1"/>
    </source>
</evidence>
<keyword evidence="5" id="KW-1017">Isopeptide bond</keyword>
<evidence type="ECO:0000256" key="8">
    <source>
        <dbReference type="ARBA" id="ARBA00023242"/>
    </source>
</evidence>
<evidence type="ECO:0000256" key="3">
    <source>
        <dbReference type="ARBA" id="ARBA00008430"/>
    </source>
</evidence>
<dbReference type="InterPro" id="IPR019956">
    <property type="entry name" value="Ubiquitin_dom"/>
</dbReference>
<dbReference type="Proteomes" id="UP001558713">
    <property type="component" value="Unassembled WGS sequence"/>
</dbReference>
<reference evidence="10 11" key="1">
    <citation type="submission" date="2024-04" db="EMBL/GenBank/DDBJ databases">
        <title>Genome assembly C_amara_ONT_v2.</title>
        <authorList>
            <person name="Yant L."/>
            <person name="Moore C."/>
            <person name="Slenker M."/>
        </authorList>
    </citation>
    <scope>NUCLEOTIDE SEQUENCE [LARGE SCALE GENOMIC DNA]</scope>
    <source>
        <tissue evidence="10">Leaf</tissue>
    </source>
</reference>
<comment type="caution">
    <text evidence="10">The sequence shown here is derived from an EMBL/GenBank/DDBJ whole genome shotgun (WGS) entry which is preliminary data.</text>
</comment>
<evidence type="ECO:0000256" key="4">
    <source>
        <dbReference type="ARBA" id="ARBA00022490"/>
    </source>
</evidence>
<accession>A0ABD1BP78</accession>
<keyword evidence="11" id="KW-1185">Reference proteome</keyword>
<dbReference type="GO" id="GO:0003729">
    <property type="term" value="F:mRNA binding"/>
    <property type="evidence" value="ECO:0007669"/>
    <property type="project" value="UniProtKB-ARBA"/>
</dbReference>
<evidence type="ECO:0000256" key="7">
    <source>
        <dbReference type="ARBA" id="ARBA00022843"/>
    </source>
</evidence>
<sequence length="85" mass="9881">MQLFLKTLDEKQLINLEVDSSKTMDLKIDEDRNIGPGPDVHHGEFMQIFVKYLTRKIITLEVEGFDSIENVKAKIQYKECIPVDQ</sequence>
<evidence type="ECO:0000256" key="6">
    <source>
        <dbReference type="ARBA" id="ARBA00022737"/>
    </source>
</evidence>
<dbReference type="SUPFAM" id="SSF54236">
    <property type="entry name" value="Ubiquitin-like"/>
    <property type="match status" value="1"/>
</dbReference>
<evidence type="ECO:0000256" key="2">
    <source>
        <dbReference type="ARBA" id="ARBA00004496"/>
    </source>
</evidence>
<keyword evidence="8" id="KW-0539">Nucleus</keyword>
<dbReference type="PRINTS" id="PR00348">
    <property type="entry name" value="UBIQUITIN"/>
</dbReference>
<organism evidence="10 11">
    <name type="scientific">Cardamine amara subsp. amara</name>
    <dbReference type="NCBI Taxonomy" id="228776"/>
    <lineage>
        <taxon>Eukaryota</taxon>
        <taxon>Viridiplantae</taxon>
        <taxon>Streptophyta</taxon>
        <taxon>Embryophyta</taxon>
        <taxon>Tracheophyta</taxon>
        <taxon>Spermatophyta</taxon>
        <taxon>Magnoliopsida</taxon>
        <taxon>eudicotyledons</taxon>
        <taxon>Gunneridae</taxon>
        <taxon>Pentapetalae</taxon>
        <taxon>rosids</taxon>
        <taxon>malvids</taxon>
        <taxon>Brassicales</taxon>
        <taxon>Brassicaceae</taxon>
        <taxon>Cardamineae</taxon>
        <taxon>Cardamine</taxon>
    </lineage>
</organism>
<dbReference type="InterPro" id="IPR000626">
    <property type="entry name" value="Ubiquitin-like_dom"/>
</dbReference>
<dbReference type="GO" id="GO:0005737">
    <property type="term" value="C:cytoplasm"/>
    <property type="evidence" value="ECO:0007669"/>
    <property type="project" value="UniProtKB-SubCell"/>
</dbReference>